<keyword evidence="6 11" id="KW-0862">Zinc</keyword>
<dbReference type="InterPro" id="IPR043135">
    <property type="entry name" value="Fur_C"/>
</dbReference>
<feature type="binding site" evidence="11">
    <location>
        <position position="117"/>
    </location>
    <ligand>
        <name>Zn(2+)</name>
        <dbReference type="ChEBI" id="CHEBI:29105"/>
    </ligand>
</feature>
<keyword evidence="9" id="KW-0238">DNA-binding</keyword>
<evidence type="ECO:0000256" key="5">
    <source>
        <dbReference type="ARBA" id="ARBA00022723"/>
    </source>
</evidence>
<dbReference type="GO" id="GO:0045892">
    <property type="term" value="P:negative regulation of DNA-templated transcription"/>
    <property type="evidence" value="ECO:0007669"/>
    <property type="project" value="TreeGrafter"/>
</dbReference>
<sequence>MRSFVIESGEIATDSRKVVHSGHVPTTRDFSEGLRAAGLRVTRQRLAVLDAAHEHPHADADRIFEAVGAVVPGIGRHTVYDILHALSAHGLLRRIQPAGFHARYEVRVGDSHHHLVCRSCAAISDVDHTIGDSRCLSPVDDAGFDVDEADVVFWGLCRDCSTDDPRQQP</sequence>
<dbReference type="CDD" id="cd07153">
    <property type="entry name" value="Fur_like"/>
    <property type="match status" value="1"/>
</dbReference>
<accession>A0A562EME5</accession>
<evidence type="ECO:0000256" key="3">
    <source>
        <dbReference type="ARBA" id="ARBA00022490"/>
    </source>
</evidence>
<feature type="binding site" evidence="11">
    <location>
        <position position="157"/>
    </location>
    <ligand>
        <name>Zn(2+)</name>
        <dbReference type="ChEBI" id="CHEBI:29105"/>
    </ligand>
</feature>
<proteinExistence type="inferred from homology"/>
<dbReference type="InterPro" id="IPR036390">
    <property type="entry name" value="WH_DNA-bd_sf"/>
</dbReference>
<evidence type="ECO:0000256" key="2">
    <source>
        <dbReference type="ARBA" id="ARBA00007957"/>
    </source>
</evidence>
<reference evidence="12 13" key="1">
    <citation type="submission" date="2019-07" db="EMBL/GenBank/DDBJ databases">
        <title>Genome sequencing of lignin-degrading bacterial isolates.</title>
        <authorList>
            <person name="Gladden J."/>
        </authorList>
    </citation>
    <scope>NUCLEOTIDE SEQUENCE [LARGE SCALE GENOMIC DNA]</scope>
    <source>
        <strain evidence="12 13">J45</strain>
    </source>
</reference>
<dbReference type="SUPFAM" id="SSF46785">
    <property type="entry name" value="Winged helix' DNA-binding domain"/>
    <property type="match status" value="1"/>
</dbReference>
<keyword evidence="7" id="KW-0408">Iron</keyword>
<dbReference type="Gene3D" id="1.10.10.10">
    <property type="entry name" value="Winged helix-like DNA-binding domain superfamily/Winged helix DNA-binding domain"/>
    <property type="match status" value="1"/>
</dbReference>
<feature type="binding site" evidence="11">
    <location>
        <position position="120"/>
    </location>
    <ligand>
        <name>Zn(2+)</name>
        <dbReference type="ChEBI" id="CHEBI:29105"/>
    </ligand>
</feature>
<dbReference type="InterPro" id="IPR036388">
    <property type="entry name" value="WH-like_DNA-bd_sf"/>
</dbReference>
<evidence type="ECO:0000256" key="11">
    <source>
        <dbReference type="PIRSR" id="PIRSR602481-1"/>
    </source>
</evidence>
<dbReference type="GO" id="GO:0003700">
    <property type="term" value="F:DNA-binding transcription factor activity"/>
    <property type="evidence" value="ECO:0007669"/>
    <property type="project" value="InterPro"/>
</dbReference>
<dbReference type="InterPro" id="IPR002481">
    <property type="entry name" value="FUR"/>
</dbReference>
<keyword evidence="3" id="KW-0963">Cytoplasm</keyword>
<name>A0A562EME5_RHORH</name>
<comment type="subcellular location">
    <subcellularLocation>
        <location evidence="1">Cytoplasm</location>
    </subcellularLocation>
</comment>
<protein>
    <submittedName>
        <fullName evidence="12">Fur family ferric uptake transcriptional regulator</fullName>
    </submittedName>
</protein>
<dbReference type="PANTHER" id="PTHR33202:SF18">
    <property type="entry name" value="TRANSCRIPTIONAL REGULATOR FURA"/>
    <property type="match status" value="1"/>
</dbReference>
<dbReference type="EMBL" id="VLJT01000010">
    <property type="protein sequence ID" value="TWH23256.1"/>
    <property type="molecule type" value="Genomic_DNA"/>
</dbReference>
<evidence type="ECO:0000256" key="8">
    <source>
        <dbReference type="ARBA" id="ARBA00023015"/>
    </source>
</evidence>
<keyword evidence="5 11" id="KW-0479">Metal-binding</keyword>
<evidence type="ECO:0000256" key="7">
    <source>
        <dbReference type="ARBA" id="ARBA00023004"/>
    </source>
</evidence>
<dbReference type="Proteomes" id="UP000317573">
    <property type="component" value="Unassembled WGS sequence"/>
</dbReference>
<organism evidence="12 13">
    <name type="scientific">Rhodococcus rhodochrous J45</name>
    <dbReference type="NCBI Taxonomy" id="935266"/>
    <lineage>
        <taxon>Bacteria</taxon>
        <taxon>Bacillati</taxon>
        <taxon>Actinomycetota</taxon>
        <taxon>Actinomycetes</taxon>
        <taxon>Mycobacteriales</taxon>
        <taxon>Nocardiaceae</taxon>
        <taxon>Rhodococcus</taxon>
    </lineage>
</organism>
<keyword evidence="10" id="KW-0804">Transcription</keyword>
<dbReference type="GO" id="GO:0005737">
    <property type="term" value="C:cytoplasm"/>
    <property type="evidence" value="ECO:0007669"/>
    <property type="project" value="UniProtKB-SubCell"/>
</dbReference>
<evidence type="ECO:0000313" key="12">
    <source>
        <dbReference type="EMBL" id="TWH23256.1"/>
    </source>
</evidence>
<evidence type="ECO:0000256" key="10">
    <source>
        <dbReference type="ARBA" id="ARBA00023163"/>
    </source>
</evidence>
<comment type="caution">
    <text evidence="12">The sequence shown here is derived from an EMBL/GenBank/DDBJ whole genome shotgun (WGS) entry which is preliminary data.</text>
</comment>
<dbReference type="Pfam" id="PF01475">
    <property type="entry name" value="FUR"/>
    <property type="match status" value="1"/>
</dbReference>
<feature type="binding site" evidence="11">
    <location>
        <position position="160"/>
    </location>
    <ligand>
        <name>Zn(2+)</name>
        <dbReference type="ChEBI" id="CHEBI:29105"/>
    </ligand>
</feature>
<comment type="similarity">
    <text evidence="2">Belongs to the Fur family.</text>
</comment>
<dbReference type="GO" id="GO:0000976">
    <property type="term" value="F:transcription cis-regulatory region binding"/>
    <property type="evidence" value="ECO:0007669"/>
    <property type="project" value="TreeGrafter"/>
</dbReference>
<comment type="cofactor">
    <cofactor evidence="11">
        <name>Zn(2+)</name>
        <dbReference type="ChEBI" id="CHEBI:29105"/>
    </cofactor>
    <text evidence="11">Binds 1 zinc ion per subunit.</text>
</comment>
<evidence type="ECO:0000256" key="9">
    <source>
        <dbReference type="ARBA" id="ARBA00023125"/>
    </source>
</evidence>
<dbReference type="Gene3D" id="3.30.1490.190">
    <property type="match status" value="1"/>
</dbReference>
<gene>
    <name evidence="12" type="ORF">L618_001300000910</name>
</gene>
<evidence type="ECO:0000256" key="1">
    <source>
        <dbReference type="ARBA" id="ARBA00004496"/>
    </source>
</evidence>
<dbReference type="GO" id="GO:1900376">
    <property type="term" value="P:regulation of secondary metabolite biosynthetic process"/>
    <property type="evidence" value="ECO:0007669"/>
    <property type="project" value="TreeGrafter"/>
</dbReference>
<keyword evidence="8" id="KW-0805">Transcription regulation</keyword>
<keyword evidence="4" id="KW-0678">Repressor</keyword>
<evidence type="ECO:0000256" key="6">
    <source>
        <dbReference type="ARBA" id="ARBA00022833"/>
    </source>
</evidence>
<dbReference type="GO" id="GO:0008270">
    <property type="term" value="F:zinc ion binding"/>
    <property type="evidence" value="ECO:0007669"/>
    <property type="project" value="TreeGrafter"/>
</dbReference>
<dbReference type="PANTHER" id="PTHR33202">
    <property type="entry name" value="ZINC UPTAKE REGULATION PROTEIN"/>
    <property type="match status" value="1"/>
</dbReference>
<evidence type="ECO:0000313" key="13">
    <source>
        <dbReference type="Proteomes" id="UP000317573"/>
    </source>
</evidence>
<evidence type="ECO:0000256" key="4">
    <source>
        <dbReference type="ARBA" id="ARBA00022491"/>
    </source>
</evidence>
<dbReference type="AlphaFoldDB" id="A0A562EME5"/>